<reference evidence="7" key="1">
    <citation type="submission" date="2016-11" db="EMBL/GenBank/DDBJ databases">
        <authorList>
            <person name="Varghese N."/>
            <person name="Submissions S."/>
        </authorList>
    </citation>
    <scope>NUCLEOTIDE SEQUENCE [LARGE SCALE GENOMIC DNA]</scope>
    <source>
        <strain evidence="7">DSM 19859</strain>
    </source>
</reference>
<dbReference type="CDD" id="cd00082">
    <property type="entry name" value="HisKA"/>
    <property type="match status" value="1"/>
</dbReference>
<dbReference type="SMART" id="SM00387">
    <property type="entry name" value="HATPase_c"/>
    <property type="match status" value="1"/>
</dbReference>
<dbReference type="EMBL" id="FQXT01000001">
    <property type="protein sequence ID" value="SHH45354.1"/>
    <property type="molecule type" value="Genomic_DNA"/>
</dbReference>
<evidence type="ECO:0000313" key="8">
    <source>
        <dbReference type="Proteomes" id="UP000290037"/>
    </source>
</evidence>
<dbReference type="InterPro" id="IPR003018">
    <property type="entry name" value="GAF"/>
</dbReference>
<dbReference type="InterPro" id="IPR036890">
    <property type="entry name" value="HATPase_C_sf"/>
</dbReference>
<dbReference type="OrthoDB" id="9811889at2"/>
<dbReference type="AlphaFoldDB" id="A0A1M5T3M3"/>
<dbReference type="PANTHER" id="PTHR43102">
    <property type="entry name" value="SLR1143 PROTEIN"/>
    <property type="match status" value="1"/>
</dbReference>
<evidence type="ECO:0000313" key="7">
    <source>
        <dbReference type="Proteomes" id="UP000184240"/>
    </source>
</evidence>
<dbReference type="SUPFAM" id="SSF55874">
    <property type="entry name" value="ATPase domain of HSP90 chaperone/DNA topoisomerase II/histidine kinase"/>
    <property type="match status" value="1"/>
</dbReference>
<dbReference type="EMBL" id="QOVN01000004">
    <property type="protein sequence ID" value="RXG28776.1"/>
    <property type="molecule type" value="Genomic_DNA"/>
</dbReference>
<dbReference type="Gene3D" id="3.30.450.40">
    <property type="match status" value="1"/>
</dbReference>
<dbReference type="Pfam" id="PF01590">
    <property type="entry name" value="GAF"/>
    <property type="match status" value="1"/>
</dbReference>
<feature type="domain" description="Histidine kinase" evidence="4">
    <location>
        <begin position="188"/>
        <end position="402"/>
    </location>
</feature>
<keyword evidence="6" id="KW-0808">Transferase</keyword>
<accession>A0A1M5T3M3</accession>
<dbReference type="EC" id="2.7.13.3" evidence="2"/>
<reference evidence="5 8" key="3">
    <citation type="submission" date="2018-07" db="EMBL/GenBank/DDBJ databases">
        <title>Leeuwenhoekiella genomics.</title>
        <authorList>
            <person name="Tahon G."/>
            <person name="Willems A."/>
        </authorList>
    </citation>
    <scope>NUCLEOTIDE SEQUENCE [LARGE SCALE GENOMIC DNA]</scope>
    <source>
        <strain evidence="5 8">LMG 24856</strain>
    </source>
</reference>
<evidence type="ECO:0000256" key="1">
    <source>
        <dbReference type="ARBA" id="ARBA00000085"/>
    </source>
</evidence>
<comment type="catalytic activity">
    <reaction evidence="1">
        <text>ATP + protein L-histidine = ADP + protein N-phospho-L-histidine.</text>
        <dbReference type="EC" id="2.7.13.3"/>
    </reaction>
</comment>
<dbReference type="RefSeq" id="WP_072979491.1">
    <property type="nucleotide sequence ID" value="NZ_FQXT01000001.1"/>
</dbReference>
<keyword evidence="6" id="KW-0418">Kinase</keyword>
<evidence type="ECO:0000313" key="5">
    <source>
        <dbReference type="EMBL" id="RXG28776.1"/>
    </source>
</evidence>
<name>A0A1M5T3M3_9FLAO</name>
<dbReference type="InterPro" id="IPR005467">
    <property type="entry name" value="His_kinase_dom"/>
</dbReference>
<dbReference type="Proteomes" id="UP000290037">
    <property type="component" value="Unassembled WGS sequence"/>
</dbReference>
<dbReference type="GO" id="GO:0000155">
    <property type="term" value="F:phosphorelay sensor kinase activity"/>
    <property type="evidence" value="ECO:0007669"/>
    <property type="project" value="InterPro"/>
</dbReference>
<evidence type="ECO:0000259" key="4">
    <source>
        <dbReference type="PROSITE" id="PS50109"/>
    </source>
</evidence>
<dbReference type="InterPro" id="IPR029016">
    <property type="entry name" value="GAF-like_dom_sf"/>
</dbReference>
<dbReference type="SUPFAM" id="SSF47384">
    <property type="entry name" value="Homodimeric domain of signal transducing histidine kinase"/>
    <property type="match status" value="1"/>
</dbReference>
<dbReference type="SUPFAM" id="SSF55781">
    <property type="entry name" value="GAF domain-like"/>
    <property type="match status" value="1"/>
</dbReference>
<dbReference type="Pfam" id="PF02518">
    <property type="entry name" value="HATPase_c"/>
    <property type="match status" value="1"/>
</dbReference>
<reference evidence="6" key="2">
    <citation type="submission" date="2016-11" db="EMBL/GenBank/DDBJ databases">
        <authorList>
            <person name="Jaros S."/>
            <person name="Januszkiewicz K."/>
            <person name="Wedrychowicz H."/>
        </authorList>
    </citation>
    <scope>NUCLEOTIDE SEQUENCE [LARGE SCALE GENOMIC DNA]</scope>
    <source>
        <strain evidence="6">DSM 19859</strain>
    </source>
</reference>
<dbReference type="InterPro" id="IPR003661">
    <property type="entry name" value="HisK_dim/P_dom"/>
</dbReference>
<dbReference type="SMART" id="SM00388">
    <property type="entry name" value="HisKA"/>
    <property type="match status" value="1"/>
</dbReference>
<dbReference type="PANTHER" id="PTHR43102:SF2">
    <property type="entry name" value="GAF DOMAIN-CONTAINING PROTEIN"/>
    <property type="match status" value="1"/>
</dbReference>
<proteinExistence type="predicted"/>
<dbReference type="Pfam" id="PF00512">
    <property type="entry name" value="HisKA"/>
    <property type="match status" value="1"/>
</dbReference>
<evidence type="ECO:0000313" key="6">
    <source>
        <dbReference type="EMBL" id="SHH45354.1"/>
    </source>
</evidence>
<evidence type="ECO:0000256" key="2">
    <source>
        <dbReference type="ARBA" id="ARBA00012438"/>
    </source>
</evidence>
<dbReference type="PRINTS" id="PR00344">
    <property type="entry name" value="BCTRLSENSOR"/>
</dbReference>
<keyword evidence="3" id="KW-0597">Phosphoprotein</keyword>
<dbReference type="STRING" id="573501.SAMN04487999_0238"/>
<organism evidence="6 7">
    <name type="scientific">Leeuwenhoekiella palythoae</name>
    <dbReference type="NCBI Taxonomy" id="573501"/>
    <lineage>
        <taxon>Bacteria</taxon>
        <taxon>Pseudomonadati</taxon>
        <taxon>Bacteroidota</taxon>
        <taxon>Flavobacteriia</taxon>
        <taxon>Flavobacteriales</taxon>
        <taxon>Flavobacteriaceae</taxon>
        <taxon>Leeuwenhoekiella</taxon>
    </lineage>
</organism>
<dbReference type="Proteomes" id="UP000184240">
    <property type="component" value="Unassembled WGS sequence"/>
</dbReference>
<dbReference type="InterPro" id="IPR036097">
    <property type="entry name" value="HisK_dim/P_sf"/>
</dbReference>
<sequence>MQKPALPANEQIRLSELRQLALLHTEPDPNYDTITRLAAAICEVPIALVSLIDADKQWFKAKIGWDLCDTARDISFCAHAILQPREITIIPDSRLDERFKGNPLLTSDYPVIFYAGVPLLSKTGNPIGTLCIIDHKPRNLSEAQISALKDLALQVENLFELRRSNLQLQEVEQLLTKKNEQLKKFAGTVSHDMKMPLANMIVTTDILRAKYAPKLDAQGIDYLSYLKQSSFSLSDYIDNLLSYYESEELQVKNLEKFDLHHLLEEIIDLLKISEDYIINLPESGIELNSSKSAVQQILLNLITNSLKYNDKETGIITINSVEDHAYYYIQISDNGKGIAADKLDSIFDLFSIASETDNKGKKGNGIGLSTVRNLVHSLGGIISVSSTEGEGATFDFTIQKVSA</sequence>
<gene>
    <name evidence="5" type="ORF">DSM01_2237</name>
    <name evidence="6" type="ORF">SAMN04487999_0238</name>
</gene>
<dbReference type="SMART" id="SM00065">
    <property type="entry name" value="GAF"/>
    <property type="match status" value="1"/>
</dbReference>
<dbReference type="InterPro" id="IPR004358">
    <property type="entry name" value="Sig_transdc_His_kin-like_C"/>
</dbReference>
<dbReference type="PROSITE" id="PS50109">
    <property type="entry name" value="HIS_KIN"/>
    <property type="match status" value="1"/>
</dbReference>
<dbReference type="Gene3D" id="1.10.287.130">
    <property type="match status" value="1"/>
</dbReference>
<evidence type="ECO:0000256" key="3">
    <source>
        <dbReference type="ARBA" id="ARBA00022553"/>
    </source>
</evidence>
<dbReference type="InterPro" id="IPR003594">
    <property type="entry name" value="HATPase_dom"/>
</dbReference>
<keyword evidence="8" id="KW-1185">Reference proteome</keyword>
<protein>
    <recommendedName>
        <fullName evidence="2">histidine kinase</fullName>
        <ecNumber evidence="2">2.7.13.3</ecNumber>
    </recommendedName>
</protein>
<dbReference type="Gene3D" id="3.30.565.10">
    <property type="entry name" value="Histidine kinase-like ATPase, C-terminal domain"/>
    <property type="match status" value="1"/>
</dbReference>